<evidence type="ECO:0000313" key="1">
    <source>
        <dbReference type="EMBL" id="SHH22331.1"/>
    </source>
</evidence>
<protein>
    <submittedName>
        <fullName evidence="1">Uncharacterized protein</fullName>
    </submittedName>
</protein>
<accession>A0A1M5R7Y2</accession>
<reference evidence="1 2" key="1">
    <citation type="submission" date="2016-11" db="EMBL/GenBank/DDBJ databases">
        <authorList>
            <person name="Jaros S."/>
            <person name="Januszkiewicz K."/>
            <person name="Wedrychowicz H."/>
        </authorList>
    </citation>
    <scope>NUCLEOTIDE SEQUENCE [LARGE SCALE GENOMIC DNA]</scope>
    <source>
        <strain evidence="1 2">DSM 6792</strain>
    </source>
</reference>
<proteinExistence type="predicted"/>
<evidence type="ECO:0000313" key="2">
    <source>
        <dbReference type="Proteomes" id="UP000184112"/>
    </source>
</evidence>
<dbReference type="AlphaFoldDB" id="A0A1M5R7Y2"/>
<name>A0A1M5R7Y2_FLAJO</name>
<sequence>MFIRLNMKFYERYLNGETKTVYNDICKLGDDAFLPENIIDIENVLTETFERTAHNLNIIYKELTNINYLFKTNFQFNFERPLVKPLSNTDQLLGELEKSVKPFGFIPASLKMFYKIVGACNFEWDYDTNENFIWERADPIQIVSLDDFVSHVSDEDSHEVFQECFKEDGFVSLDLSSDYLHKDNICGGLPYSLQITPKQSIDAPFLHEEHNTTFINYLRICFENCGFSRITNPDYANDYLTFFEKVKPQLKMI</sequence>
<dbReference type="EMBL" id="FQWH01000008">
    <property type="protein sequence ID" value="SHH22331.1"/>
    <property type="molecule type" value="Genomic_DNA"/>
</dbReference>
<gene>
    <name evidence="1" type="ORF">SAMN05444388_10843</name>
</gene>
<dbReference type="Proteomes" id="UP000184112">
    <property type="component" value="Unassembled WGS sequence"/>
</dbReference>
<organism evidence="1 2">
    <name type="scientific">Flavobacterium johnsoniae</name>
    <name type="common">Cytophaga johnsonae</name>
    <dbReference type="NCBI Taxonomy" id="986"/>
    <lineage>
        <taxon>Bacteria</taxon>
        <taxon>Pseudomonadati</taxon>
        <taxon>Bacteroidota</taxon>
        <taxon>Flavobacteriia</taxon>
        <taxon>Flavobacteriales</taxon>
        <taxon>Flavobacteriaceae</taxon>
        <taxon>Flavobacterium</taxon>
    </lineage>
</organism>